<organism evidence="9 10">
    <name type="scientific">Splendidivirga corallicola</name>
    <dbReference type="NCBI Taxonomy" id="3051826"/>
    <lineage>
        <taxon>Bacteria</taxon>
        <taxon>Pseudomonadati</taxon>
        <taxon>Bacteroidota</taxon>
        <taxon>Cytophagia</taxon>
        <taxon>Cytophagales</taxon>
        <taxon>Splendidivirgaceae</taxon>
        <taxon>Splendidivirga</taxon>
    </lineage>
</organism>
<dbReference type="Proteomes" id="UP001172082">
    <property type="component" value="Unassembled WGS sequence"/>
</dbReference>
<dbReference type="SUPFAM" id="SSF69593">
    <property type="entry name" value="Glycerol-3-phosphate (1)-acyltransferase"/>
    <property type="match status" value="1"/>
</dbReference>
<dbReference type="PANTHER" id="PTHR43266:SF2">
    <property type="entry name" value="MAJOR FACILITATOR SUPERFAMILY (MFS) PROFILE DOMAIN-CONTAINING PROTEIN"/>
    <property type="match status" value="1"/>
</dbReference>
<reference evidence="9" key="1">
    <citation type="submission" date="2023-06" db="EMBL/GenBank/DDBJ databases">
        <title>Genomic of Parafulvivirga corallium.</title>
        <authorList>
            <person name="Wang G."/>
        </authorList>
    </citation>
    <scope>NUCLEOTIDE SEQUENCE</scope>
    <source>
        <strain evidence="9">BMA10</strain>
    </source>
</reference>
<dbReference type="RefSeq" id="WP_346749797.1">
    <property type="nucleotide sequence ID" value="NZ_JAUJEA010000001.1"/>
</dbReference>
<evidence type="ECO:0000313" key="10">
    <source>
        <dbReference type="Proteomes" id="UP001172082"/>
    </source>
</evidence>
<dbReference type="InterPro" id="IPR036259">
    <property type="entry name" value="MFS_trans_sf"/>
</dbReference>
<keyword evidence="10" id="KW-1185">Reference proteome</keyword>
<keyword evidence="3" id="KW-1003">Cell membrane</keyword>
<comment type="subcellular location">
    <subcellularLocation>
        <location evidence="1">Cell membrane</location>
        <topology evidence="1">Multi-pass membrane protein</topology>
    </subcellularLocation>
</comment>
<dbReference type="InterPro" id="IPR000873">
    <property type="entry name" value="AMP-dep_synth/lig_dom"/>
</dbReference>
<gene>
    <name evidence="9" type="ORF">QQ008_00285</name>
</gene>
<feature type="transmembrane region" description="Helical" evidence="7">
    <location>
        <begin position="312"/>
        <end position="330"/>
    </location>
</feature>
<dbReference type="CDD" id="cd06173">
    <property type="entry name" value="MFS_MefA_like"/>
    <property type="match status" value="1"/>
</dbReference>
<dbReference type="InterPro" id="IPR002123">
    <property type="entry name" value="Plipid/glycerol_acylTrfase"/>
</dbReference>
<keyword evidence="4 7" id="KW-0812">Transmembrane</keyword>
<feature type="transmembrane region" description="Helical" evidence="7">
    <location>
        <begin position="431"/>
        <end position="450"/>
    </location>
</feature>
<evidence type="ECO:0000256" key="7">
    <source>
        <dbReference type="SAM" id="Phobius"/>
    </source>
</evidence>
<sequence>MSKIKKWLPLFNTQFLGVLNDNLLKNLIVFISAFWVADNHKEMVISIATALLVVPFLFFSPLAGRLSQQYAKVKIVTISKFGEIPIMMISVIGFYLENIYLVMISLFLMGLQSAIYSPSKYGLIRDIGGTKGLSFGTGTMELLTFIAVLLGTFLAGIISDLTSYKSLVLSILLIFFAIVGWWASKRIKVKEQPVSREKLESAVPLKFIVDSYKWARSVKGLNYTILGLGCFWLIASLLQMNIILHLPDPEIYNFSNTATSLVMAGVAVGIGLGCWIAGLISKNRVEVGMVPIGGIGMSICITILGFIKLPAFLFVVILILTAFFSGFYKVPLNAWIQERVEGRKLGQILAYNNNVLFIFILLSAGIFALITNYFDSYAVFRITSGIAWFTTIVTILNVPAMMVRFIFYVAANLIYKVKINGQENLPKKNGALLIANHVSLMDAFLIAASVPRNVRFIMLKEVYDHWLFHWWFKRLNMIPIPSDRNGVSMEAFNKICQGEINKGHIVCIFPEGQISRIGHLLGFKKGLEHIAKGIEAPIIPMHIDGLAGTSLTYRHDSGKLIKPGFRLRKNVAFINIGKPQKNDSTAFQIRQKVQELQSENFKKRISHGPDLIKIIIDNYEQNIPLIAGEKASLTFGKCFNIADYLQKRHSHMKEVLLKVSDTRDGIYWNLGALIAGKVPINIPEKLNDISRWLETQDLSAPMIVTDEENLIPKKDGIELILSDQVKTNGIHNRKFDLRNFKRIKTTSDATRIIEMLDDDSFKTWRLSHENILANLVGTKEVFTLPKDTKLLNLMPIESAWGFTLGLCNALYHKFQMILDHEEDTETWAKFTKLEKSAIILASHEKIEAMYHTTPSIFSSNIKMILTGSTPVEKATAEILKNDHGIQLLESLGCTACAPLIAVNTPDLYTQDVKGDALYQKGKKTKTVGRPLPGVAVKVSKLHDAEHDFHDEETGYLWVKGAVLSPSADGHDAWFNTGILGSIDTEGFITIRPSVGIKKDLEVPA</sequence>
<evidence type="ECO:0000259" key="8">
    <source>
        <dbReference type="SMART" id="SM00563"/>
    </source>
</evidence>
<evidence type="ECO:0000256" key="5">
    <source>
        <dbReference type="ARBA" id="ARBA00022989"/>
    </source>
</evidence>
<evidence type="ECO:0000256" key="3">
    <source>
        <dbReference type="ARBA" id="ARBA00022475"/>
    </source>
</evidence>
<feature type="transmembrane region" description="Helical" evidence="7">
    <location>
        <begin position="43"/>
        <end position="63"/>
    </location>
</feature>
<dbReference type="Gene3D" id="3.40.50.12780">
    <property type="entry name" value="N-terminal domain of ligase-like"/>
    <property type="match status" value="1"/>
</dbReference>
<feature type="transmembrane region" description="Helical" evidence="7">
    <location>
        <begin position="258"/>
        <end position="280"/>
    </location>
</feature>
<feature type="transmembrane region" description="Helical" evidence="7">
    <location>
        <begin position="15"/>
        <end position="37"/>
    </location>
</feature>
<dbReference type="Gene3D" id="1.20.1250.20">
    <property type="entry name" value="MFS general substrate transporter like domains"/>
    <property type="match status" value="1"/>
</dbReference>
<feature type="transmembrane region" description="Helical" evidence="7">
    <location>
        <begin position="386"/>
        <end position="410"/>
    </location>
</feature>
<dbReference type="InterPro" id="IPR042099">
    <property type="entry name" value="ANL_N_sf"/>
</dbReference>
<protein>
    <submittedName>
        <fullName evidence="9">MFS transporter</fullName>
    </submittedName>
</protein>
<dbReference type="SUPFAM" id="SSF56801">
    <property type="entry name" value="Acetyl-CoA synthetase-like"/>
    <property type="match status" value="1"/>
</dbReference>
<evidence type="ECO:0000256" key="4">
    <source>
        <dbReference type="ARBA" id="ARBA00022692"/>
    </source>
</evidence>
<dbReference type="SUPFAM" id="SSF103473">
    <property type="entry name" value="MFS general substrate transporter"/>
    <property type="match status" value="1"/>
</dbReference>
<feature type="transmembrane region" description="Helical" evidence="7">
    <location>
        <begin position="351"/>
        <end position="374"/>
    </location>
</feature>
<dbReference type="Pfam" id="PF07690">
    <property type="entry name" value="MFS_1"/>
    <property type="match status" value="1"/>
</dbReference>
<feature type="transmembrane region" description="Helical" evidence="7">
    <location>
        <begin position="223"/>
        <end position="246"/>
    </location>
</feature>
<feature type="transmembrane region" description="Helical" evidence="7">
    <location>
        <begin position="287"/>
        <end position="306"/>
    </location>
</feature>
<dbReference type="Pfam" id="PF01553">
    <property type="entry name" value="Acyltransferase"/>
    <property type="match status" value="1"/>
</dbReference>
<evidence type="ECO:0000313" key="9">
    <source>
        <dbReference type="EMBL" id="MDN5199765.1"/>
    </source>
</evidence>
<evidence type="ECO:0000256" key="6">
    <source>
        <dbReference type="ARBA" id="ARBA00023136"/>
    </source>
</evidence>
<proteinExistence type="predicted"/>
<dbReference type="SMART" id="SM00563">
    <property type="entry name" value="PlsC"/>
    <property type="match status" value="1"/>
</dbReference>
<accession>A0ABT8KGC2</accession>
<keyword evidence="2" id="KW-0813">Transport</keyword>
<dbReference type="Pfam" id="PF00501">
    <property type="entry name" value="AMP-binding"/>
    <property type="match status" value="1"/>
</dbReference>
<comment type="caution">
    <text evidence="9">The sequence shown here is derived from an EMBL/GenBank/DDBJ whole genome shotgun (WGS) entry which is preliminary data.</text>
</comment>
<evidence type="ECO:0000256" key="2">
    <source>
        <dbReference type="ARBA" id="ARBA00022448"/>
    </source>
</evidence>
<dbReference type="EMBL" id="JAUJEA010000001">
    <property type="protein sequence ID" value="MDN5199765.1"/>
    <property type="molecule type" value="Genomic_DNA"/>
</dbReference>
<feature type="transmembrane region" description="Helical" evidence="7">
    <location>
        <begin position="138"/>
        <end position="158"/>
    </location>
</feature>
<name>A0ABT8KGC2_9BACT</name>
<dbReference type="CDD" id="cd07989">
    <property type="entry name" value="LPLAT_AGPAT-like"/>
    <property type="match status" value="1"/>
</dbReference>
<feature type="domain" description="Phospholipid/glycerol acyltransferase" evidence="8">
    <location>
        <begin position="431"/>
        <end position="546"/>
    </location>
</feature>
<keyword evidence="5 7" id="KW-1133">Transmembrane helix</keyword>
<keyword evidence="6 7" id="KW-0472">Membrane</keyword>
<dbReference type="InterPro" id="IPR011701">
    <property type="entry name" value="MFS"/>
</dbReference>
<evidence type="ECO:0000256" key="1">
    <source>
        <dbReference type="ARBA" id="ARBA00004651"/>
    </source>
</evidence>
<dbReference type="PANTHER" id="PTHR43266">
    <property type="entry name" value="MACROLIDE-EFFLUX PROTEIN"/>
    <property type="match status" value="1"/>
</dbReference>
<feature type="transmembrane region" description="Helical" evidence="7">
    <location>
        <begin position="164"/>
        <end position="183"/>
    </location>
</feature>